<reference evidence="8 9" key="1">
    <citation type="submission" date="2019-12" db="EMBL/GenBank/DDBJ databases">
        <title>Microbes associate with the intestines of laboratory mice.</title>
        <authorList>
            <person name="Navarre W."/>
            <person name="Wong E."/>
        </authorList>
    </citation>
    <scope>NUCLEOTIDE SEQUENCE [LARGE SCALE GENOMIC DNA]</scope>
    <source>
        <strain evidence="8 9">NM82_D38</strain>
    </source>
</reference>
<feature type="transmembrane region" description="Helical" evidence="6">
    <location>
        <begin position="54"/>
        <end position="79"/>
    </location>
</feature>
<dbReference type="RefSeq" id="WP_160334688.1">
    <property type="nucleotide sequence ID" value="NZ_WSRP01000007.1"/>
</dbReference>
<evidence type="ECO:0000256" key="2">
    <source>
        <dbReference type="ARBA" id="ARBA00022448"/>
    </source>
</evidence>
<feature type="transmembrane region" description="Helical" evidence="6">
    <location>
        <begin position="188"/>
        <end position="211"/>
    </location>
</feature>
<dbReference type="PROSITE" id="PS50850">
    <property type="entry name" value="MFS"/>
    <property type="match status" value="1"/>
</dbReference>
<comment type="subcellular location">
    <subcellularLocation>
        <location evidence="1">Endomembrane system</location>
        <topology evidence="1">Multi-pass membrane protein</topology>
    </subcellularLocation>
</comment>
<keyword evidence="4 6" id="KW-1133">Transmembrane helix</keyword>
<dbReference type="InterPro" id="IPR050495">
    <property type="entry name" value="ATG22/LtaA_families"/>
</dbReference>
<dbReference type="InterPro" id="IPR024671">
    <property type="entry name" value="Atg22-like"/>
</dbReference>
<dbReference type="EMBL" id="WSRP01000007">
    <property type="protein sequence ID" value="MVX56252.1"/>
    <property type="molecule type" value="Genomic_DNA"/>
</dbReference>
<feature type="transmembrane region" description="Helical" evidence="6">
    <location>
        <begin position="402"/>
        <end position="421"/>
    </location>
</feature>
<dbReference type="GO" id="GO:0012505">
    <property type="term" value="C:endomembrane system"/>
    <property type="evidence" value="ECO:0007669"/>
    <property type="project" value="UniProtKB-SubCell"/>
</dbReference>
<dbReference type="SUPFAM" id="SSF103473">
    <property type="entry name" value="MFS general substrate transporter"/>
    <property type="match status" value="1"/>
</dbReference>
<keyword evidence="3 6" id="KW-0812">Transmembrane</keyword>
<accession>A0A6L6YHE0</accession>
<comment type="caution">
    <text evidence="8">The sequence shown here is derived from an EMBL/GenBank/DDBJ whole genome shotgun (WGS) entry which is preliminary data.</text>
</comment>
<dbReference type="PANTHER" id="PTHR23519">
    <property type="entry name" value="AUTOPHAGY-RELATED PROTEIN 22"/>
    <property type="match status" value="1"/>
</dbReference>
<dbReference type="Proteomes" id="UP000472580">
    <property type="component" value="Unassembled WGS sequence"/>
</dbReference>
<name>A0A6L6YHE0_9BURK</name>
<evidence type="ECO:0000313" key="9">
    <source>
        <dbReference type="Proteomes" id="UP000472580"/>
    </source>
</evidence>
<feature type="transmembrane region" description="Helical" evidence="6">
    <location>
        <begin position="91"/>
        <end position="109"/>
    </location>
</feature>
<protein>
    <submittedName>
        <fullName evidence="8">MFS transporter</fullName>
    </submittedName>
</protein>
<gene>
    <name evidence="8" type="ORF">E5987_03405</name>
</gene>
<feature type="transmembrane region" description="Helical" evidence="6">
    <location>
        <begin position="246"/>
        <end position="271"/>
    </location>
</feature>
<keyword evidence="9" id="KW-1185">Reference proteome</keyword>
<sequence>MTAQKQKHSYLRDGVSRSEVLAWASYDFANSGYTTVVLTAVYNAYFVSVVAENAVWATLAWTLTITLSNIFSILVIPIVSSAADASANKRFWLTVMTLICVICTAALYFTHTGSLALAVLLIVLSNTAFNAGVSLNSAFLSELAKPEAFGKVSGWGWGFGYLGGILSLGVCLMIVFAAQDSGKSAEDYVPLCMLSTAAIFMAVSLPMLLCVKERSKPSGLSFEKTVKNLWAKERSSFAVLKESPEFLKFCLCGLLYQAGIAVVVTLSAVYAELVMKFTTAQTITLILVVNITAAVGAFFFGYVQDRIGHRKTLALTIFLWIVMGVTAAFSTSAASFWFAANLAGIAMGSSQAAGRATVAVFAPEGQLAKFYSVWNIAVWGANILGPITYGLVTWLTNGDQRTAILVTTLYFVFGLIVLRMVRLPKKAPNISSEL</sequence>
<dbReference type="AlphaFoldDB" id="A0A6L6YHE0"/>
<dbReference type="InterPro" id="IPR020846">
    <property type="entry name" value="MFS_dom"/>
</dbReference>
<keyword evidence="2" id="KW-0813">Transport</keyword>
<dbReference type="InterPro" id="IPR036259">
    <property type="entry name" value="MFS_trans_sf"/>
</dbReference>
<dbReference type="Pfam" id="PF11700">
    <property type="entry name" value="ATG22"/>
    <property type="match status" value="2"/>
</dbReference>
<dbReference type="PANTHER" id="PTHR23519:SF1">
    <property type="entry name" value="AUTOPHAGY-RELATED PROTEIN 22"/>
    <property type="match status" value="1"/>
</dbReference>
<feature type="domain" description="Major facilitator superfamily (MFS) profile" evidence="7">
    <location>
        <begin position="245"/>
        <end position="434"/>
    </location>
</feature>
<evidence type="ECO:0000313" key="8">
    <source>
        <dbReference type="EMBL" id="MVX56252.1"/>
    </source>
</evidence>
<organism evidence="8 9">
    <name type="scientific">Parasutterella muris</name>
    <dbReference type="NCBI Taxonomy" id="2565572"/>
    <lineage>
        <taxon>Bacteria</taxon>
        <taxon>Pseudomonadati</taxon>
        <taxon>Pseudomonadota</taxon>
        <taxon>Betaproteobacteria</taxon>
        <taxon>Burkholderiales</taxon>
        <taxon>Sutterellaceae</taxon>
        <taxon>Parasutterella</taxon>
    </lineage>
</organism>
<dbReference type="OrthoDB" id="9768783at2"/>
<dbReference type="GO" id="GO:0022857">
    <property type="term" value="F:transmembrane transporter activity"/>
    <property type="evidence" value="ECO:0007669"/>
    <property type="project" value="InterPro"/>
</dbReference>
<feature type="transmembrane region" description="Helical" evidence="6">
    <location>
        <begin position="312"/>
        <end position="330"/>
    </location>
</feature>
<evidence type="ECO:0000256" key="5">
    <source>
        <dbReference type="ARBA" id="ARBA00023136"/>
    </source>
</evidence>
<evidence type="ECO:0000256" key="4">
    <source>
        <dbReference type="ARBA" id="ARBA00022989"/>
    </source>
</evidence>
<keyword evidence="5 6" id="KW-0472">Membrane</keyword>
<evidence type="ECO:0000256" key="1">
    <source>
        <dbReference type="ARBA" id="ARBA00004127"/>
    </source>
</evidence>
<evidence type="ECO:0000256" key="6">
    <source>
        <dbReference type="SAM" id="Phobius"/>
    </source>
</evidence>
<feature type="transmembrane region" description="Helical" evidence="6">
    <location>
        <begin position="20"/>
        <end position="42"/>
    </location>
</feature>
<proteinExistence type="predicted"/>
<dbReference type="Gene3D" id="1.20.1250.20">
    <property type="entry name" value="MFS general substrate transporter like domains"/>
    <property type="match status" value="2"/>
</dbReference>
<feature type="transmembrane region" description="Helical" evidence="6">
    <location>
        <begin position="115"/>
        <end position="140"/>
    </location>
</feature>
<evidence type="ECO:0000259" key="7">
    <source>
        <dbReference type="PROSITE" id="PS50850"/>
    </source>
</evidence>
<feature type="transmembrane region" description="Helical" evidence="6">
    <location>
        <begin position="373"/>
        <end position="396"/>
    </location>
</feature>
<feature type="transmembrane region" description="Helical" evidence="6">
    <location>
        <begin position="152"/>
        <end position="176"/>
    </location>
</feature>
<feature type="transmembrane region" description="Helical" evidence="6">
    <location>
        <begin position="283"/>
        <end position="303"/>
    </location>
</feature>
<evidence type="ECO:0000256" key="3">
    <source>
        <dbReference type="ARBA" id="ARBA00022692"/>
    </source>
</evidence>